<comment type="similarity">
    <text evidence="2">Belongs to the DODA-type extradiol aromatic ring-opening dioxygenase family.</text>
</comment>
<dbReference type="Proteomes" id="UP000092573">
    <property type="component" value="Chromosome"/>
</dbReference>
<dbReference type="GO" id="GO:0008270">
    <property type="term" value="F:zinc ion binding"/>
    <property type="evidence" value="ECO:0007669"/>
    <property type="project" value="InterPro"/>
</dbReference>
<dbReference type="Gene3D" id="3.40.830.10">
    <property type="entry name" value="LigB-like"/>
    <property type="match status" value="1"/>
</dbReference>
<dbReference type="PANTHER" id="PTHR30096">
    <property type="entry name" value="4,5-DOPA DIOXYGENASE EXTRADIOL-LIKE PROTEIN"/>
    <property type="match status" value="1"/>
</dbReference>
<dbReference type="STRING" id="1462996.AWM70_00135"/>
<evidence type="ECO:0000256" key="4">
    <source>
        <dbReference type="ARBA" id="ARBA00022833"/>
    </source>
</evidence>
<sequence>MTMPSLFIAHGSPMLALEDSAYTAYLQRLGRRLPVPKAIAIFSAHWDDPQQLLTDADRYEAIHDFYGYPEELYQIRYSIPGDRKIAYEVQNLFQQGNLKFKTVPDRGLDHGAWVVLRRLYPDAEIPVLELSIDSKRSPMEQYEIGKMLAALRGKGVLIIGSGALVHNLRLSGDQGPAPQVEAFDQWVSDRISQWNLSELFRYDKLAPNVRDAVPSYAAEHFCPLFYAMGAADNERTAKRLFQDRRPGALNLDVWQFGGTDLGDL</sequence>
<keyword evidence="4" id="KW-0862">Zinc</keyword>
<organism evidence="7 8">
    <name type="scientific">Paenibacillus yonginensis</name>
    <dbReference type="NCBI Taxonomy" id="1462996"/>
    <lineage>
        <taxon>Bacteria</taxon>
        <taxon>Bacillati</taxon>
        <taxon>Bacillota</taxon>
        <taxon>Bacilli</taxon>
        <taxon>Bacillales</taxon>
        <taxon>Paenibacillaceae</taxon>
        <taxon>Paenibacillus</taxon>
    </lineage>
</organism>
<keyword evidence="3" id="KW-0479">Metal-binding</keyword>
<feature type="domain" description="Extradiol ring-cleavage dioxygenase class III enzyme subunit B" evidence="6">
    <location>
        <begin position="6"/>
        <end position="245"/>
    </location>
</feature>
<proteinExistence type="inferred from homology"/>
<dbReference type="PANTHER" id="PTHR30096:SF0">
    <property type="entry name" value="4,5-DOPA DIOXYGENASE EXTRADIOL-LIKE PROTEIN"/>
    <property type="match status" value="1"/>
</dbReference>
<gene>
    <name evidence="7" type="ORF">AWM70_00135</name>
</gene>
<dbReference type="GO" id="GO:0008198">
    <property type="term" value="F:ferrous iron binding"/>
    <property type="evidence" value="ECO:0007669"/>
    <property type="project" value="InterPro"/>
</dbReference>
<dbReference type="OrthoDB" id="9790889at2"/>
<evidence type="ECO:0000313" key="8">
    <source>
        <dbReference type="Proteomes" id="UP000092573"/>
    </source>
</evidence>
<evidence type="ECO:0000313" key="7">
    <source>
        <dbReference type="EMBL" id="ANS73187.1"/>
    </source>
</evidence>
<keyword evidence="8" id="KW-1185">Reference proteome</keyword>
<name>A0A1B1MVL8_9BACL</name>
<dbReference type="Pfam" id="PF02900">
    <property type="entry name" value="LigB"/>
    <property type="match status" value="1"/>
</dbReference>
<dbReference type="AlphaFoldDB" id="A0A1B1MVL8"/>
<evidence type="ECO:0000256" key="3">
    <source>
        <dbReference type="ARBA" id="ARBA00022723"/>
    </source>
</evidence>
<dbReference type="InterPro" id="IPR014436">
    <property type="entry name" value="Extradiol_dOase_DODA"/>
</dbReference>
<evidence type="ECO:0000256" key="2">
    <source>
        <dbReference type="ARBA" id="ARBA00007581"/>
    </source>
</evidence>
<evidence type="ECO:0000259" key="6">
    <source>
        <dbReference type="Pfam" id="PF02900"/>
    </source>
</evidence>
<accession>A0A1B1MVL8</accession>
<reference evidence="7 8" key="1">
    <citation type="submission" date="2016-01" db="EMBL/GenBank/DDBJ databases">
        <title>Complete Genome Sequence of Paenibacillus yonginensis DCY84, a novel Plant Growth-Promoting Bacteria with Elicitation of Induced Systemic Resistance.</title>
        <authorList>
            <person name="Kim Y.J."/>
            <person name="Yang D.C."/>
            <person name="Sukweenadhi J."/>
        </authorList>
    </citation>
    <scope>NUCLEOTIDE SEQUENCE [LARGE SCALE GENOMIC DNA]</scope>
    <source>
        <strain evidence="7 8">DCY84</strain>
    </source>
</reference>
<dbReference type="RefSeq" id="WP_068693262.1">
    <property type="nucleotide sequence ID" value="NZ_CP014167.1"/>
</dbReference>
<keyword evidence="7" id="KW-0223">Dioxygenase</keyword>
<protein>
    <submittedName>
        <fullName evidence="7">Dioxygenase</fullName>
    </submittedName>
</protein>
<dbReference type="EMBL" id="CP014167">
    <property type="protein sequence ID" value="ANS73187.1"/>
    <property type="molecule type" value="Genomic_DNA"/>
</dbReference>
<dbReference type="GO" id="GO:0016702">
    <property type="term" value="F:oxidoreductase activity, acting on single donors with incorporation of molecular oxygen, incorporation of two atoms of oxygen"/>
    <property type="evidence" value="ECO:0007669"/>
    <property type="project" value="UniProtKB-ARBA"/>
</dbReference>
<evidence type="ECO:0000256" key="1">
    <source>
        <dbReference type="ARBA" id="ARBA00001947"/>
    </source>
</evidence>
<dbReference type="KEGG" id="pyg:AWM70_00135"/>
<dbReference type="CDD" id="cd07363">
    <property type="entry name" value="45_DOPA_Dioxygenase"/>
    <property type="match status" value="1"/>
</dbReference>
<dbReference type="InterPro" id="IPR004183">
    <property type="entry name" value="Xdiol_dOase_suB"/>
</dbReference>
<keyword evidence="5" id="KW-0560">Oxidoreductase</keyword>
<dbReference type="PIRSF" id="PIRSF006157">
    <property type="entry name" value="Doxgns_DODA"/>
    <property type="match status" value="1"/>
</dbReference>
<evidence type="ECO:0000256" key="5">
    <source>
        <dbReference type="ARBA" id="ARBA00023002"/>
    </source>
</evidence>
<comment type="cofactor">
    <cofactor evidence="1">
        <name>Zn(2+)</name>
        <dbReference type="ChEBI" id="CHEBI:29105"/>
    </cofactor>
</comment>
<dbReference type="SUPFAM" id="SSF53213">
    <property type="entry name" value="LigB-like"/>
    <property type="match status" value="1"/>
</dbReference>